<dbReference type="eggNOG" id="COG2220">
    <property type="taxonomic scope" value="Bacteria"/>
</dbReference>
<dbReference type="AlphaFoldDB" id="K2MDQ0"/>
<dbReference type="RefSeq" id="WP_008596780.1">
    <property type="nucleotide sequence ID" value="NZ_AMRM01000010.1"/>
</dbReference>
<reference evidence="1 2" key="1">
    <citation type="journal article" date="2012" name="J. Bacteriol.">
        <title>Genome Sequence of Nitratireductor pacificus Type Strain pht-3B.</title>
        <authorList>
            <person name="Lai Q."/>
            <person name="Li G."/>
            <person name="Shao Z."/>
        </authorList>
    </citation>
    <scope>NUCLEOTIDE SEQUENCE [LARGE SCALE GENOMIC DNA]</scope>
    <source>
        <strain evidence="2">pht-3B</strain>
    </source>
</reference>
<name>K2MDQ0_9HYPH</name>
<sequence length="274" mass="29555">MLMTAVATAWRTLVVLLPFLLFPLAGSHAQEQRPSTCLAMARALPNVIYASVLLPAAASAETVEITYAGHSTYLIETPGGVTIATDFSGAYGANPAPRVVTMNKAHGTHFTMNPDPAIEHVLPGWNPDGGPAKHSLLVDDVYIRNVTTDIRRYGAMEPDANSIFIFEVAGLCIGHLGHLHHRLEDSHYAAIGRLDVLMVPIDGGMTLSLDGMSEIARRLSSSVILPMHRHATPLSAFTSRMGEGFDIDFRETRGITVSLTSLPRRPTIVILQGV</sequence>
<organism evidence="1 2">
    <name type="scientific">Nitratireductor pacificus pht-3B</name>
    <dbReference type="NCBI Taxonomy" id="391937"/>
    <lineage>
        <taxon>Bacteria</taxon>
        <taxon>Pseudomonadati</taxon>
        <taxon>Pseudomonadota</taxon>
        <taxon>Alphaproteobacteria</taxon>
        <taxon>Hyphomicrobiales</taxon>
        <taxon>Phyllobacteriaceae</taxon>
        <taxon>Nitratireductor</taxon>
    </lineage>
</organism>
<dbReference type="PANTHER" id="PTHR39189:SF1">
    <property type="entry name" value="UPF0173 METAL-DEPENDENT HYDROLASE YTKL"/>
    <property type="match status" value="1"/>
</dbReference>
<keyword evidence="2" id="KW-1185">Reference proteome</keyword>
<accession>K2MDQ0</accession>
<dbReference type="Gene3D" id="3.60.15.10">
    <property type="entry name" value="Ribonuclease Z/Hydroxyacylglutathione hydrolase-like"/>
    <property type="match status" value="1"/>
</dbReference>
<dbReference type="Pfam" id="PF13483">
    <property type="entry name" value="Lactamase_B_3"/>
    <property type="match status" value="1"/>
</dbReference>
<proteinExistence type="predicted"/>
<evidence type="ECO:0008006" key="3">
    <source>
        <dbReference type="Google" id="ProtNLM"/>
    </source>
</evidence>
<evidence type="ECO:0000313" key="1">
    <source>
        <dbReference type="EMBL" id="EKF18915.1"/>
    </source>
</evidence>
<protein>
    <recommendedName>
        <fullName evidence="3">Zn-dependent hydrolase</fullName>
    </recommendedName>
</protein>
<evidence type="ECO:0000313" key="2">
    <source>
        <dbReference type="Proteomes" id="UP000006786"/>
    </source>
</evidence>
<gene>
    <name evidence="1" type="ORF">NA2_10583</name>
</gene>
<dbReference type="EMBL" id="AMRM01000010">
    <property type="protein sequence ID" value="EKF18915.1"/>
    <property type="molecule type" value="Genomic_DNA"/>
</dbReference>
<dbReference type="PANTHER" id="PTHR39189">
    <property type="entry name" value="UPF0173 METAL-DEPENDENT HYDROLASE YTKL"/>
    <property type="match status" value="1"/>
</dbReference>
<dbReference type="Proteomes" id="UP000006786">
    <property type="component" value="Unassembled WGS sequence"/>
</dbReference>
<dbReference type="InterPro" id="IPR036866">
    <property type="entry name" value="RibonucZ/Hydroxyglut_hydro"/>
</dbReference>
<dbReference type="SUPFAM" id="SSF56281">
    <property type="entry name" value="Metallo-hydrolase/oxidoreductase"/>
    <property type="match status" value="1"/>
</dbReference>
<comment type="caution">
    <text evidence="1">The sequence shown here is derived from an EMBL/GenBank/DDBJ whole genome shotgun (WGS) entry which is preliminary data.</text>
</comment>
<dbReference type="STRING" id="391937.NA2_10583"/>